<evidence type="ECO:0000256" key="1">
    <source>
        <dbReference type="ARBA" id="ARBA00023125"/>
    </source>
</evidence>
<evidence type="ECO:0000313" key="4">
    <source>
        <dbReference type="Proteomes" id="UP000031977"/>
    </source>
</evidence>
<dbReference type="PANTHER" id="PTHR30204">
    <property type="entry name" value="REDOX-CYCLING DRUG-SENSING TRANSCRIPTIONAL ACTIVATOR SOXR"/>
    <property type="match status" value="1"/>
</dbReference>
<dbReference type="CDD" id="cd01109">
    <property type="entry name" value="HTH_YyaN"/>
    <property type="match status" value="1"/>
</dbReference>
<dbReference type="PRINTS" id="PR00040">
    <property type="entry name" value="HTHMERR"/>
</dbReference>
<dbReference type="GO" id="GO:0003677">
    <property type="term" value="F:DNA binding"/>
    <property type="evidence" value="ECO:0007669"/>
    <property type="project" value="UniProtKB-KW"/>
</dbReference>
<dbReference type="InterPro" id="IPR047057">
    <property type="entry name" value="MerR_fam"/>
</dbReference>
<keyword evidence="1" id="KW-0238">DNA-binding</keyword>
<evidence type="ECO:0000259" key="2">
    <source>
        <dbReference type="PROSITE" id="PS50937"/>
    </source>
</evidence>
<dbReference type="RefSeq" id="WP_041153974.1">
    <property type="nucleotide sequence ID" value="NZ_CBCRVP010000022.1"/>
</dbReference>
<reference evidence="3 4" key="1">
    <citation type="submission" date="2015-01" db="EMBL/GenBank/DDBJ databases">
        <title>Draft genome of Vibrio mytili type strain CAIM 528.</title>
        <authorList>
            <person name="Gonzalez-Castillo A."/>
            <person name="Gomez-Gil B."/>
            <person name="Enciso-Ibarra J."/>
        </authorList>
    </citation>
    <scope>NUCLEOTIDE SEQUENCE [LARGE SCALE GENOMIC DNA]</scope>
    <source>
        <strain evidence="3 4">CAIM 528</strain>
    </source>
</reference>
<dbReference type="AlphaFoldDB" id="A0A0C3EDC0"/>
<dbReference type="STRING" id="50718.SU60_01380"/>
<dbReference type="Pfam" id="PF13411">
    <property type="entry name" value="MerR_1"/>
    <property type="match status" value="1"/>
</dbReference>
<dbReference type="OrthoDB" id="9808480at2"/>
<feature type="domain" description="HTH merR-type" evidence="2">
    <location>
        <begin position="1"/>
        <end position="69"/>
    </location>
</feature>
<keyword evidence="4" id="KW-1185">Reference proteome</keyword>
<dbReference type="InterPro" id="IPR009061">
    <property type="entry name" value="DNA-bd_dom_put_sf"/>
</dbReference>
<dbReference type="Proteomes" id="UP000031977">
    <property type="component" value="Unassembled WGS sequence"/>
</dbReference>
<evidence type="ECO:0000313" key="3">
    <source>
        <dbReference type="EMBL" id="KIN12463.1"/>
    </source>
</evidence>
<dbReference type="InterPro" id="IPR000551">
    <property type="entry name" value="MerR-type_HTH_dom"/>
</dbReference>
<name>A0A0C3EDC0_9VIBR</name>
<dbReference type="EMBL" id="JXOK01000004">
    <property type="protein sequence ID" value="KIN12463.1"/>
    <property type="molecule type" value="Genomic_DNA"/>
</dbReference>
<accession>A0A0C3EDC0</accession>
<dbReference type="PROSITE" id="PS50937">
    <property type="entry name" value="HTH_MERR_2"/>
    <property type="match status" value="1"/>
</dbReference>
<proteinExistence type="predicted"/>
<comment type="caution">
    <text evidence="3">The sequence shown here is derived from an EMBL/GenBank/DDBJ whole genome shotgun (WGS) entry which is preliminary data.</text>
</comment>
<dbReference type="GO" id="GO:0003700">
    <property type="term" value="F:DNA-binding transcription factor activity"/>
    <property type="evidence" value="ECO:0007669"/>
    <property type="project" value="InterPro"/>
</dbReference>
<dbReference type="PANTHER" id="PTHR30204:SF98">
    <property type="entry name" value="HTH-TYPE TRANSCRIPTIONAL REGULATOR ADHR"/>
    <property type="match status" value="1"/>
</dbReference>
<dbReference type="SMART" id="SM00422">
    <property type="entry name" value="HTH_MERR"/>
    <property type="match status" value="1"/>
</dbReference>
<sequence>MNIRRFSELVGVSAYTLRYYEKVGLLRNITRNASGHRSYTQKDVEWIQFIIRLKETGMDLEGIKQYADLRELGDSSLQQRKQLLELHRNKLKSEIENQLAHLKALDGKIAFYDDKICS</sequence>
<dbReference type="SUPFAM" id="SSF46955">
    <property type="entry name" value="Putative DNA-binding domain"/>
    <property type="match status" value="1"/>
</dbReference>
<gene>
    <name evidence="3" type="ORF">SU60_01380</name>
</gene>
<protein>
    <submittedName>
        <fullName evidence="3">MerR family transcriptional regulator</fullName>
    </submittedName>
</protein>
<organism evidence="3 4">
    <name type="scientific">Vibrio mytili</name>
    <dbReference type="NCBI Taxonomy" id="50718"/>
    <lineage>
        <taxon>Bacteria</taxon>
        <taxon>Pseudomonadati</taxon>
        <taxon>Pseudomonadota</taxon>
        <taxon>Gammaproteobacteria</taxon>
        <taxon>Vibrionales</taxon>
        <taxon>Vibrionaceae</taxon>
        <taxon>Vibrio</taxon>
    </lineage>
</organism>
<dbReference type="Gene3D" id="1.10.1660.10">
    <property type="match status" value="1"/>
</dbReference>